<dbReference type="InterPro" id="IPR028923">
    <property type="entry name" value="SAICAR_synt/ADE2_N"/>
</dbReference>
<comment type="pathway">
    <text evidence="1">Purine metabolism; IMP biosynthesis via de novo pathway; 5-amino-1-(5-phospho-D-ribosyl)imidazole-4-carboxamide from 5-amino-1-(5-phospho-D-ribosyl)imidazole-4-carboxylate: step 1/2.</text>
</comment>
<evidence type="ECO:0000256" key="5">
    <source>
        <dbReference type="ARBA" id="ARBA00022755"/>
    </source>
</evidence>
<dbReference type="UniPathway" id="UPA00074">
    <property type="reaction ID" value="UER00131"/>
</dbReference>
<proteinExistence type="predicted"/>
<dbReference type="PANTHER" id="PTHR43599">
    <property type="entry name" value="MULTIFUNCTIONAL PROTEIN ADE2"/>
    <property type="match status" value="1"/>
</dbReference>
<dbReference type="Pfam" id="PF01259">
    <property type="entry name" value="SAICAR_synt"/>
    <property type="match status" value="1"/>
</dbReference>
<evidence type="ECO:0000256" key="2">
    <source>
        <dbReference type="ARBA" id="ARBA00012217"/>
    </source>
</evidence>
<keyword evidence="5" id="KW-0658">Purine biosynthesis</keyword>
<dbReference type="GO" id="GO:0005524">
    <property type="term" value="F:ATP binding"/>
    <property type="evidence" value="ECO:0007669"/>
    <property type="project" value="UniProtKB-KW"/>
</dbReference>
<dbReference type="GO" id="GO:0004639">
    <property type="term" value="F:phosphoribosylaminoimidazolesuccinocarboxamide synthase activity"/>
    <property type="evidence" value="ECO:0007669"/>
    <property type="project" value="UniProtKB-EC"/>
</dbReference>
<evidence type="ECO:0000256" key="4">
    <source>
        <dbReference type="ARBA" id="ARBA00022741"/>
    </source>
</evidence>
<dbReference type="RefSeq" id="WP_142538855.1">
    <property type="nucleotide sequence ID" value="NZ_BMIE01000005.1"/>
</dbReference>
<sequence>MNLTYQGKTKDVYKLDNGNILLKFKDDVTGENGVFDPGANTVGLTIEGAGKAGLRMTTYFFQKLMEKEIPTHFIDSNIEESTMTVKEAKVFGKGLEVICRFKAVGSFLRRYGAYCEEGQPLDAFVEVTIKDDDRQDPPISKQALSMLSILSEEEYETLQTLTQQISQLVKEDLATKGLELYDIKLEFGRDAKTNEIILIDEISGGNMRVYKDGQYIEPLALETLLFS</sequence>
<dbReference type="InterPro" id="IPR050089">
    <property type="entry name" value="SAICAR_synthetase"/>
</dbReference>
<keyword evidence="10" id="KW-1185">Reference proteome</keyword>
<dbReference type="Proteomes" id="UP000317316">
    <property type="component" value="Unassembled WGS sequence"/>
</dbReference>
<dbReference type="AlphaFoldDB" id="A0A544T991"/>
<keyword evidence="4" id="KW-0547">Nucleotide-binding</keyword>
<evidence type="ECO:0000259" key="8">
    <source>
        <dbReference type="Pfam" id="PF01259"/>
    </source>
</evidence>
<evidence type="ECO:0000256" key="6">
    <source>
        <dbReference type="ARBA" id="ARBA00022840"/>
    </source>
</evidence>
<accession>A0A544T991</accession>
<comment type="caution">
    <text evidence="9">The sequence shown here is derived from an EMBL/GenBank/DDBJ whole genome shotgun (WGS) entry which is preliminary data.</text>
</comment>
<keyword evidence="3" id="KW-0436">Ligase</keyword>
<dbReference type="SUPFAM" id="SSF56104">
    <property type="entry name" value="SAICAR synthase-like"/>
    <property type="match status" value="1"/>
</dbReference>
<evidence type="ECO:0000256" key="3">
    <source>
        <dbReference type="ARBA" id="ARBA00022598"/>
    </source>
</evidence>
<dbReference type="Gene3D" id="3.30.200.20">
    <property type="entry name" value="Phosphorylase Kinase, domain 1"/>
    <property type="match status" value="1"/>
</dbReference>
<name>A0A544T991_9BACI</name>
<dbReference type="Gene3D" id="3.30.470.20">
    <property type="entry name" value="ATP-grasp fold, B domain"/>
    <property type="match status" value="1"/>
</dbReference>
<gene>
    <name evidence="9" type="ORF">FG382_10495</name>
</gene>
<protein>
    <recommendedName>
        <fullName evidence="2">phosphoribosylaminoimidazolesuccinocarboxamide synthase</fullName>
        <ecNumber evidence="2">6.3.2.6</ecNumber>
    </recommendedName>
</protein>
<dbReference type="PANTHER" id="PTHR43599:SF3">
    <property type="entry name" value="SI:DKEY-6E2.2"/>
    <property type="match status" value="1"/>
</dbReference>
<dbReference type="EC" id="6.3.2.6" evidence="2"/>
<evidence type="ECO:0000256" key="1">
    <source>
        <dbReference type="ARBA" id="ARBA00004672"/>
    </source>
</evidence>
<organism evidence="9 10">
    <name type="scientific">Psychrobacillus lasiicapitis</name>
    <dbReference type="NCBI Taxonomy" id="1636719"/>
    <lineage>
        <taxon>Bacteria</taxon>
        <taxon>Bacillati</taxon>
        <taxon>Bacillota</taxon>
        <taxon>Bacilli</taxon>
        <taxon>Bacillales</taxon>
        <taxon>Bacillaceae</taxon>
        <taxon>Psychrobacillus</taxon>
    </lineage>
</organism>
<keyword evidence="6" id="KW-0067">ATP-binding</keyword>
<dbReference type="GO" id="GO:0006189">
    <property type="term" value="P:'de novo' IMP biosynthetic process"/>
    <property type="evidence" value="ECO:0007669"/>
    <property type="project" value="UniProtKB-UniPathway"/>
</dbReference>
<dbReference type="OrthoDB" id="9801549at2"/>
<dbReference type="EMBL" id="VDGH01000005">
    <property type="protein sequence ID" value="TQR14024.1"/>
    <property type="molecule type" value="Genomic_DNA"/>
</dbReference>
<reference evidence="9 10" key="1">
    <citation type="submission" date="2019-05" db="EMBL/GenBank/DDBJ databases">
        <title>Psychrobacillus vulpis sp. nov., a new species isolated from feces of a red fox that inhabits in The Tablas de Daimiel Natural Park, Albacete, Spain.</title>
        <authorList>
            <person name="Rodriguez M."/>
            <person name="Reina J.C."/>
            <person name="Bejar V."/>
            <person name="Llamas I."/>
        </authorList>
    </citation>
    <scope>NUCLEOTIDE SEQUENCE [LARGE SCALE GENOMIC DNA]</scope>
    <source>
        <strain evidence="9 10">NEAU-3TGS17</strain>
    </source>
</reference>
<evidence type="ECO:0000313" key="9">
    <source>
        <dbReference type="EMBL" id="TQR14024.1"/>
    </source>
</evidence>
<comment type="catalytic activity">
    <reaction evidence="7">
        <text>5-amino-1-(5-phospho-D-ribosyl)imidazole-4-carboxylate + L-aspartate + ATP = (2S)-2-[5-amino-1-(5-phospho-beta-D-ribosyl)imidazole-4-carboxamido]succinate + ADP + phosphate + 2 H(+)</text>
        <dbReference type="Rhea" id="RHEA:22628"/>
        <dbReference type="ChEBI" id="CHEBI:15378"/>
        <dbReference type="ChEBI" id="CHEBI:29991"/>
        <dbReference type="ChEBI" id="CHEBI:30616"/>
        <dbReference type="ChEBI" id="CHEBI:43474"/>
        <dbReference type="ChEBI" id="CHEBI:58443"/>
        <dbReference type="ChEBI" id="CHEBI:77657"/>
        <dbReference type="ChEBI" id="CHEBI:456216"/>
        <dbReference type="EC" id="6.3.2.6"/>
    </reaction>
</comment>
<feature type="domain" description="SAICAR synthetase/ADE2 N-terminal" evidence="8">
    <location>
        <begin position="4"/>
        <end position="215"/>
    </location>
</feature>
<evidence type="ECO:0000313" key="10">
    <source>
        <dbReference type="Proteomes" id="UP000317316"/>
    </source>
</evidence>
<evidence type="ECO:0000256" key="7">
    <source>
        <dbReference type="ARBA" id="ARBA00048475"/>
    </source>
</evidence>